<organism evidence="1 2">
    <name type="scientific">Hibiscus trionum</name>
    <name type="common">Flower of an hour</name>
    <dbReference type="NCBI Taxonomy" id="183268"/>
    <lineage>
        <taxon>Eukaryota</taxon>
        <taxon>Viridiplantae</taxon>
        <taxon>Streptophyta</taxon>
        <taxon>Embryophyta</taxon>
        <taxon>Tracheophyta</taxon>
        <taxon>Spermatophyta</taxon>
        <taxon>Magnoliopsida</taxon>
        <taxon>eudicotyledons</taxon>
        <taxon>Gunneridae</taxon>
        <taxon>Pentapetalae</taxon>
        <taxon>rosids</taxon>
        <taxon>malvids</taxon>
        <taxon>Malvales</taxon>
        <taxon>Malvaceae</taxon>
        <taxon>Malvoideae</taxon>
        <taxon>Hibiscus</taxon>
    </lineage>
</organism>
<accession>A0A9W7IWR8</accession>
<protein>
    <submittedName>
        <fullName evidence="1">Uncharacterized protein</fullName>
    </submittedName>
</protein>
<dbReference type="OrthoDB" id="1002461at2759"/>
<evidence type="ECO:0000313" key="1">
    <source>
        <dbReference type="EMBL" id="GMJ02338.1"/>
    </source>
</evidence>
<gene>
    <name evidence="1" type="ORF">HRI_003903000</name>
</gene>
<name>A0A9W7IWR8_HIBTR</name>
<sequence>MILNTSTNGILLDKPPEEAMEILNRLAKNDYQFPTARRGEIRCHATIHELESSDSILSQLPTLTNLVKNMQRPSNTREIKVVGSFCDLCNGNHDSSECPQNPESNFYVGNYNQDNNVMSNTYNTAWKKHSNFSWSNPNNALNQNNQNAPALGFQQNM</sequence>
<keyword evidence="2" id="KW-1185">Reference proteome</keyword>
<dbReference type="AlphaFoldDB" id="A0A9W7IWR8"/>
<comment type="caution">
    <text evidence="1">The sequence shown here is derived from an EMBL/GenBank/DDBJ whole genome shotgun (WGS) entry which is preliminary data.</text>
</comment>
<evidence type="ECO:0000313" key="2">
    <source>
        <dbReference type="Proteomes" id="UP001165190"/>
    </source>
</evidence>
<proteinExistence type="predicted"/>
<reference evidence="1" key="1">
    <citation type="submission" date="2023-05" db="EMBL/GenBank/DDBJ databases">
        <title>Genome and transcriptome analyses reveal genes involved in the formation of fine ridges on petal epidermal cells in Hibiscus trionum.</title>
        <authorList>
            <person name="Koshimizu S."/>
            <person name="Masuda S."/>
            <person name="Ishii T."/>
            <person name="Shirasu K."/>
            <person name="Hoshino A."/>
            <person name="Arita M."/>
        </authorList>
    </citation>
    <scope>NUCLEOTIDE SEQUENCE</scope>
    <source>
        <strain evidence="1">Hamamatsu line</strain>
    </source>
</reference>
<dbReference type="EMBL" id="BSYR01000036">
    <property type="protein sequence ID" value="GMJ02338.1"/>
    <property type="molecule type" value="Genomic_DNA"/>
</dbReference>
<dbReference type="Proteomes" id="UP001165190">
    <property type="component" value="Unassembled WGS sequence"/>
</dbReference>